<evidence type="ECO:0000313" key="1">
    <source>
        <dbReference type="EMBL" id="MBP1854474.1"/>
    </source>
</evidence>
<reference evidence="1 2" key="1">
    <citation type="submission" date="2021-03" db="EMBL/GenBank/DDBJ databases">
        <title>Genomic Encyclopedia of Type Strains, Phase IV (KMG-IV): sequencing the most valuable type-strain genomes for metagenomic binning, comparative biology and taxonomic classification.</title>
        <authorList>
            <person name="Goeker M."/>
        </authorList>
    </citation>
    <scope>NUCLEOTIDE SEQUENCE [LARGE SCALE GENOMIC DNA]</scope>
    <source>
        <strain evidence="1 2">DSM 1289</strain>
    </source>
</reference>
<gene>
    <name evidence="1" type="ORF">J2Z43_000864</name>
</gene>
<organism evidence="1 2">
    <name type="scientific">Metaclostridioides mangenotii</name>
    <dbReference type="NCBI Taxonomy" id="1540"/>
    <lineage>
        <taxon>Bacteria</taxon>
        <taxon>Bacillati</taxon>
        <taxon>Bacillota</taxon>
        <taxon>Clostridia</taxon>
        <taxon>Peptostreptococcales</taxon>
        <taxon>Peptostreptococcaceae</taxon>
        <taxon>Metaclostridioides</taxon>
    </lineage>
</organism>
<proteinExistence type="predicted"/>
<keyword evidence="2" id="KW-1185">Reference proteome</keyword>
<evidence type="ECO:0000313" key="2">
    <source>
        <dbReference type="Proteomes" id="UP000767291"/>
    </source>
</evidence>
<protein>
    <submittedName>
        <fullName evidence="1">Uncharacterized protein</fullName>
    </submittedName>
</protein>
<accession>A0ABS4E955</accession>
<dbReference type="EMBL" id="JAGGJX010000001">
    <property type="protein sequence ID" value="MBP1854474.1"/>
    <property type="molecule type" value="Genomic_DNA"/>
</dbReference>
<dbReference type="RefSeq" id="WP_209455987.1">
    <property type="nucleotide sequence ID" value="NZ_BAAACS010000012.1"/>
</dbReference>
<name>A0ABS4E955_9FIRM</name>
<sequence length="88" mass="9400">MKNYNKNLIDKTKDISQKSLEKSFKKVNILTSPPAHINRIGCNVGKTLGVIMIVVGAIEIVKGKSLLGSGSCIAGVSTIVSNFIAQKK</sequence>
<dbReference type="Proteomes" id="UP000767291">
    <property type="component" value="Unassembled WGS sequence"/>
</dbReference>
<comment type="caution">
    <text evidence="1">The sequence shown here is derived from an EMBL/GenBank/DDBJ whole genome shotgun (WGS) entry which is preliminary data.</text>
</comment>